<feature type="chain" id="PRO_5013385183" evidence="1">
    <location>
        <begin position="22"/>
        <end position="345"/>
    </location>
</feature>
<dbReference type="GO" id="GO:0016787">
    <property type="term" value="F:hydrolase activity"/>
    <property type="evidence" value="ECO:0007669"/>
    <property type="project" value="UniProtKB-KW"/>
</dbReference>
<keyword evidence="1" id="KW-0732">Signal</keyword>
<accession>A0A1Q8EQU9</accession>
<dbReference type="Proteomes" id="UP000185578">
    <property type="component" value="Unassembled WGS sequence"/>
</dbReference>
<dbReference type="InterPro" id="IPR029058">
    <property type="entry name" value="AB_hydrolase_fold"/>
</dbReference>
<sequence>MTRLWAMSLICLLGSPIIVHAAPALHPLWSVGFHEMSFLDPLDQQPMHAIAFYPSTGIEHTSKLEGYQIAASRDAKVAIGRFPLLMLSHGNTGTPLALHDLATSLARKGFVVVAVIHPGDNYKDHSRLGTLSNLYGRPIQISEAITATLADPMLSPFVNAGQVGVIGYSAGGETALILSGATPDLDRLRRYCQERPDDHDACNTQGELIVDREDLQPVADPRVRALLLMAPLSLKFGRQTLSGVHVPVLLYSGDVDKLVALDKNAAALARKLPVAPDFKLLAGAGHFVFMAPCSEEQLLAMPALCTDADGVDREDIHRSLIAEAGRFFAQALGKPSRAGMQTADQ</sequence>
<dbReference type="SUPFAM" id="SSF53474">
    <property type="entry name" value="alpha/beta-Hydrolases"/>
    <property type="match status" value="1"/>
</dbReference>
<reference evidence="2 3" key="1">
    <citation type="submission" date="2016-12" db="EMBL/GenBank/DDBJ databases">
        <authorList>
            <person name="Song W.-J."/>
            <person name="Kurnit D.M."/>
        </authorList>
    </citation>
    <scope>NUCLEOTIDE SEQUENCE [LARGE SCALE GENOMIC DNA]</scope>
    <source>
        <strain evidence="2 3">PCL1601</strain>
    </source>
</reference>
<gene>
    <name evidence="2" type="ORF">BTN82_14075</name>
</gene>
<dbReference type="PIRSF" id="PIRSF031982">
    <property type="entry name" value="UCP031982_abhydr"/>
    <property type="match status" value="1"/>
</dbReference>
<feature type="signal peptide" evidence="1">
    <location>
        <begin position="1"/>
        <end position="21"/>
    </location>
</feature>
<proteinExistence type="predicted"/>
<dbReference type="Gene3D" id="3.40.50.1820">
    <property type="entry name" value="alpha/beta hydrolase"/>
    <property type="match status" value="1"/>
</dbReference>
<dbReference type="InterPro" id="IPR016986">
    <property type="entry name" value="UCP031982_abhydr"/>
</dbReference>
<evidence type="ECO:0000313" key="2">
    <source>
        <dbReference type="EMBL" id="OLF54177.1"/>
    </source>
</evidence>
<dbReference type="OrthoDB" id="192696at2"/>
<keyword evidence="2" id="KW-0378">Hydrolase</keyword>
<comment type="caution">
    <text evidence="2">The sequence shown here is derived from an EMBL/GenBank/DDBJ whole genome shotgun (WGS) entry which is preliminary data.</text>
</comment>
<dbReference type="AlphaFoldDB" id="A0A1Q8EQU9"/>
<evidence type="ECO:0000313" key="3">
    <source>
        <dbReference type="Proteomes" id="UP000185578"/>
    </source>
</evidence>
<protein>
    <submittedName>
        <fullName evidence="2">Dienelactone hydrolase</fullName>
    </submittedName>
</protein>
<dbReference type="RefSeq" id="WP_075119721.1">
    <property type="nucleotide sequence ID" value="NZ_MSCT01000010.1"/>
</dbReference>
<organism evidence="2 3">
    <name type="scientific">Pseudomonas chlororaphis</name>
    <dbReference type="NCBI Taxonomy" id="587753"/>
    <lineage>
        <taxon>Bacteria</taxon>
        <taxon>Pseudomonadati</taxon>
        <taxon>Pseudomonadota</taxon>
        <taxon>Gammaproteobacteria</taxon>
        <taxon>Pseudomonadales</taxon>
        <taxon>Pseudomonadaceae</taxon>
        <taxon>Pseudomonas</taxon>
    </lineage>
</organism>
<name>A0A1Q8EQU9_9PSED</name>
<evidence type="ECO:0000256" key="1">
    <source>
        <dbReference type="SAM" id="SignalP"/>
    </source>
</evidence>
<dbReference type="EMBL" id="MSCT01000010">
    <property type="protein sequence ID" value="OLF54177.1"/>
    <property type="molecule type" value="Genomic_DNA"/>
</dbReference>